<dbReference type="Proteomes" id="UP000027138">
    <property type="component" value="Unassembled WGS sequence"/>
</dbReference>
<name>A0A067LQG1_JATCU</name>
<sequence length="58" mass="6341">MDLLQGFKTFALDSLDVALSPLALKSLTESEKGDALFRRAELVVGTNRSEQFDAAIQI</sequence>
<dbReference type="OrthoDB" id="1893133at2759"/>
<proteinExistence type="predicted"/>
<reference evidence="1 2" key="1">
    <citation type="journal article" date="2014" name="PLoS ONE">
        <title>Global Analysis of Gene Expression Profiles in Physic Nut (Jatropha curcas L.) Seedlings Exposed to Salt Stress.</title>
        <authorList>
            <person name="Zhang L."/>
            <person name="Zhang C."/>
            <person name="Wu P."/>
            <person name="Chen Y."/>
            <person name="Li M."/>
            <person name="Jiang H."/>
            <person name="Wu G."/>
        </authorList>
    </citation>
    <scope>NUCLEOTIDE SEQUENCE [LARGE SCALE GENOMIC DNA]</scope>
    <source>
        <strain evidence="2">cv. GZQX0401</strain>
        <tissue evidence="1">Young leaves</tissue>
    </source>
</reference>
<evidence type="ECO:0000313" key="2">
    <source>
        <dbReference type="Proteomes" id="UP000027138"/>
    </source>
</evidence>
<evidence type="ECO:0000313" key="1">
    <source>
        <dbReference type="EMBL" id="KDP46794.1"/>
    </source>
</evidence>
<organism evidence="1 2">
    <name type="scientific">Jatropha curcas</name>
    <name type="common">Barbados nut</name>
    <dbReference type="NCBI Taxonomy" id="180498"/>
    <lineage>
        <taxon>Eukaryota</taxon>
        <taxon>Viridiplantae</taxon>
        <taxon>Streptophyta</taxon>
        <taxon>Embryophyta</taxon>
        <taxon>Tracheophyta</taxon>
        <taxon>Spermatophyta</taxon>
        <taxon>Magnoliopsida</taxon>
        <taxon>eudicotyledons</taxon>
        <taxon>Gunneridae</taxon>
        <taxon>Pentapetalae</taxon>
        <taxon>rosids</taxon>
        <taxon>fabids</taxon>
        <taxon>Malpighiales</taxon>
        <taxon>Euphorbiaceae</taxon>
        <taxon>Crotonoideae</taxon>
        <taxon>Jatropheae</taxon>
        <taxon>Jatropha</taxon>
    </lineage>
</organism>
<keyword evidence="2" id="KW-1185">Reference proteome</keyword>
<gene>
    <name evidence="1" type="ORF">JCGZ_11165</name>
</gene>
<protein>
    <submittedName>
        <fullName evidence="1">Uncharacterized protein</fullName>
    </submittedName>
</protein>
<dbReference type="AlphaFoldDB" id="A0A067LQG1"/>
<dbReference type="EMBL" id="KK914208">
    <property type="protein sequence ID" value="KDP46794.1"/>
    <property type="molecule type" value="Genomic_DNA"/>
</dbReference>
<accession>A0A067LQG1</accession>